<dbReference type="SUPFAM" id="SSF53850">
    <property type="entry name" value="Periplasmic binding protein-like II"/>
    <property type="match status" value="1"/>
</dbReference>
<gene>
    <name evidence="6" type="ORF">RGQ15_10080</name>
</gene>
<proteinExistence type="inferred from homology"/>
<evidence type="ECO:0000259" key="5">
    <source>
        <dbReference type="PROSITE" id="PS50931"/>
    </source>
</evidence>
<dbReference type="PROSITE" id="PS50931">
    <property type="entry name" value="HTH_LYSR"/>
    <property type="match status" value="1"/>
</dbReference>
<dbReference type="Gene3D" id="3.40.190.10">
    <property type="entry name" value="Periplasmic binding protein-like II"/>
    <property type="match status" value="2"/>
</dbReference>
<keyword evidence="7" id="KW-1185">Reference proteome</keyword>
<dbReference type="InterPro" id="IPR036390">
    <property type="entry name" value="WH_DNA-bd_sf"/>
</dbReference>
<dbReference type="InterPro" id="IPR036388">
    <property type="entry name" value="WH-like_DNA-bd_sf"/>
</dbReference>
<evidence type="ECO:0000256" key="1">
    <source>
        <dbReference type="ARBA" id="ARBA00009437"/>
    </source>
</evidence>
<dbReference type="EMBL" id="JAVQLW010000001">
    <property type="protein sequence ID" value="MDS9467913.1"/>
    <property type="molecule type" value="Genomic_DNA"/>
</dbReference>
<dbReference type="InterPro" id="IPR005119">
    <property type="entry name" value="LysR_subst-bd"/>
</dbReference>
<feature type="domain" description="HTH lysR-type" evidence="5">
    <location>
        <begin position="1"/>
        <end position="63"/>
    </location>
</feature>
<comment type="similarity">
    <text evidence="1">Belongs to the LysR transcriptional regulatory family.</text>
</comment>
<dbReference type="InterPro" id="IPR000847">
    <property type="entry name" value="LysR_HTH_N"/>
</dbReference>
<keyword evidence="4" id="KW-0804">Transcription</keyword>
<evidence type="ECO:0000313" key="6">
    <source>
        <dbReference type="EMBL" id="MDS9467913.1"/>
    </source>
</evidence>
<dbReference type="InterPro" id="IPR058163">
    <property type="entry name" value="LysR-type_TF_proteobact-type"/>
</dbReference>
<protein>
    <submittedName>
        <fullName evidence="6">LysR substrate-binding domain-containing protein</fullName>
    </submittedName>
</protein>
<dbReference type="Pfam" id="PF00126">
    <property type="entry name" value="HTH_1"/>
    <property type="match status" value="1"/>
</dbReference>
<evidence type="ECO:0000256" key="2">
    <source>
        <dbReference type="ARBA" id="ARBA00023015"/>
    </source>
</evidence>
<dbReference type="Proteomes" id="UP001269144">
    <property type="component" value="Unassembled WGS sequence"/>
</dbReference>
<keyword evidence="3" id="KW-0238">DNA-binding</keyword>
<dbReference type="PANTHER" id="PTHR30537">
    <property type="entry name" value="HTH-TYPE TRANSCRIPTIONAL REGULATOR"/>
    <property type="match status" value="1"/>
</dbReference>
<organism evidence="6 7">
    <name type="scientific">Paracoccus aurantius</name>
    <dbReference type="NCBI Taxonomy" id="3073814"/>
    <lineage>
        <taxon>Bacteria</taxon>
        <taxon>Pseudomonadati</taxon>
        <taxon>Pseudomonadota</taxon>
        <taxon>Alphaproteobacteria</taxon>
        <taxon>Rhodobacterales</taxon>
        <taxon>Paracoccaceae</taxon>
        <taxon>Paracoccus</taxon>
    </lineage>
</organism>
<name>A0ABU2HS81_9RHOB</name>
<dbReference type="Pfam" id="PF03466">
    <property type="entry name" value="LysR_substrate"/>
    <property type="match status" value="1"/>
</dbReference>
<dbReference type="PRINTS" id="PR00039">
    <property type="entry name" value="HTHLYSR"/>
</dbReference>
<reference evidence="7" key="1">
    <citation type="submission" date="2023-07" db="EMBL/GenBank/DDBJ databases">
        <title>Paracoccus sp. MBLB3053 whole genome sequence.</title>
        <authorList>
            <person name="Hwang C.Y."/>
            <person name="Cho E.-S."/>
            <person name="Seo M.-J."/>
        </authorList>
    </citation>
    <scope>NUCLEOTIDE SEQUENCE [LARGE SCALE GENOMIC DNA]</scope>
    <source>
        <strain evidence="7">MBLB3053</strain>
    </source>
</reference>
<evidence type="ECO:0000313" key="7">
    <source>
        <dbReference type="Proteomes" id="UP001269144"/>
    </source>
</evidence>
<sequence>MNSRHPPMTALPVFAAVGRHLSVARAAQELNLTPGAVSRQIRNLEDHVGCLLFERGHRRITFTDEGRAYWTAINTALSDIRSATDTLGQSSGNRALIIACPRVFLQSCLIPVLGSFFANHPEVQVTLQVDGPNVDGVDGRIFVGREPAANLVVDKLIEGDLILVCSPGYKLRSPPLDRPEDLAHHVLLRSAEFRRNWDRWLDRNLSCLKPGCRFMDFDGAGFELPAAVEGLGIAIVRTPLVRQELATGRLVTLFDDCRIADSYRFEFHERRLRQPGLRRFRSWLRQTFQCRVDLTARQTVSAAGDRTGLESPEGR</sequence>
<comment type="caution">
    <text evidence="6">The sequence shown here is derived from an EMBL/GenBank/DDBJ whole genome shotgun (WGS) entry which is preliminary data.</text>
</comment>
<dbReference type="SUPFAM" id="SSF46785">
    <property type="entry name" value="Winged helix' DNA-binding domain"/>
    <property type="match status" value="1"/>
</dbReference>
<evidence type="ECO:0000256" key="4">
    <source>
        <dbReference type="ARBA" id="ARBA00023163"/>
    </source>
</evidence>
<dbReference type="RefSeq" id="WP_311160086.1">
    <property type="nucleotide sequence ID" value="NZ_JAVQLW010000001.1"/>
</dbReference>
<evidence type="ECO:0000256" key="3">
    <source>
        <dbReference type="ARBA" id="ARBA00023125"/>
    </source>
</evidence>
<keyword evidence="2" id="KW-0805">Transcription regulation</keyword>
<accession>A0ABU2HS81</accession>
<dbReference type="Gene3D" id="1.10.10.10">
    <property type="entry name" value="Winged helix-like DNA-binding domain superfamily/Winged helix DNA-binding domain"/>
    <property type="match status" value="1"/>
</dbReference>
<dbReference type="PANTHER" id="PTHR30537:SF74">
    <property type="entry name" value="HTH-TYPE TRANSCRIPTIONAL REGULATOR TRPI"/>
    <property type="match status" value="1"/>
</dbReference>